<dbReference type="Proteomes" id="UP000717696">
    <property type="component" value="Unassembled WGS sequence"/>
</dbReference>
<evidence type="ECO:0000256" key="1">
    <source>
        <dbReference type="SAM" id="MobiDB-lite"/>
    </source>
</evidence>
<evidence type="ECO:0000313" key="3">
    <source>
        <dbReference type="Proteomes" id="UP000717696"/>
    </source>
</evidence>
<gene>
    <name evidence="2" type="ORF">B0J13DRAFT_261369</name>
</gene>
<keyword evidence="3" id="KW-1185">Reference proteome</keyword>
<dbReference type="AlphaFoldDB" id="A0A9P9F2I8"/>
<dbReference type="EMBL" id="JAGMUU010000005">
    <property type="protein sequence ID" value="KAH7152360.1"/>
    <property type="molecule type" value="Genomic_DNA"/>
</dbReference>
<organism evidence="2 3">
    <name type="scientific">Dactylonectria estremocensis</name>
    <dbReference type="NCBI Taxonomy" id="1079267"/>
    <lineage>
        <taxon>Eukaryota</taxon>
        <taxon>Fungi</taxon>
        <taxon>Dikarya</taxon>
        <taxon>Ascomycota</taxon>
        <taxon>Pezizomycotina</taxon>
        <taxon>Sordariomycetes</taxon>
        <taxon>Hypocreomycetidae</taxon>
        <taxon>Hypocreales</taxon>
        <taxon>Nectriaceae</taxon>
        <taxon>Dactylonectria</taxon>
    </lineage>
</organism>
<proteinExistence type="predicted"/>
<accession>A0A9P9F2I8</accession>
<sequence>MAKPHPSGAADNSAVARRVGRYRARLYPGWVSLQKLQEQQGCTKAARSNVLPTPHNLLLATLTSNPSPTLPASCTTSIPRPPTPNPENRGRGPGARPHQRPTHAPCALPVRITTTKVPSRYRPGHPSIQAKHPNCQRPRQTTLARLTSPPPTLRPRPMIQASFALTTNCLIDPPPPPSLPCPTQNCLTHIRWLPPLQAPEDPQPTGT</sequence>
<name>A0A9P9F2I8_9HYPO</name>
<reference evidence="2" key="1">
    <citation type="journal article" date="2021" name="Nat. Commun.">
        <title>Genetic determinants of endophytism in the Arabidopsis root mycobiome.</title>
        <authorList>
            <person name="Mesny F."/>
            <person name="Miyauchi S."/>
            <person name="Thiergart T."/>
            <person name="Pickel B."/>
            <person name="Atanasova L."/>
            <person name="Karlsson M."/>
            <person name="Huettel B."/>
            <person name="Barry K.W."/>
            <person name="Haridas S."/>
            <person name="Chen C."/>
            <person name="Bauer D."/>
            <person name="Andreopoulos W."/>
            <person name="Pangilinan J."/>
            <person name="LaButti K."/>
            <person name="Riley R."/>
            <person name="Lipzen A."/>
            <person name="Clum A."/>
            <person name="Drula E."/>
            <person name="Henrissat B."/>
            <person name="Kohler A."/>
            <person name="Grigoriev I.V."/>
            <person name="Martin F.M."/>
            <person name="Hacquard S."/>
        </authorList>
    </citation>
    <scope>NUCLEOTIDE SEQUENCE</scope>
    <source>
        <strain evidence="2">MPI-CAGE-AT-0021</strain>
    </source>
</reference>
<feature type="region of interest" description="Disordered" evidence="1">
    <location>
        <begin position="63"/>
        <end position="155"/>
    </location>
</feature>
<protein>
    <submittedName>
        <fullName evidence="2">Uncharacterized protein</fullName>
    </submittedName>
</protein>
<comment type="caution">
    <text evidence="2">The sequence shown here is derived from an EMBL/GenBank/DDBJ whole genome shotgun (WGS) entry which is preliminary data.</text>
</comment>
<feature type="compositionally biased region" description="Polar residues" evidence="1">
    <location>
        <begin position="63"/>
        <end position="78"/>
    </location>
</feature>
<evidence type="ECO:0000313" key="2">
    <source>
        <dbReference type="EMBL" id="KAH7152360.1"/>
    </source>
</evidence>